<dbReference type="Pfam" id="PF17919">
    <property type="entry name" value="RT_RNaseH_2"/>
    <property type="match status" value="1"/>
</dbReference>
<evidence type="ECO:0000313" key="8">
    <source>
        <dbReference type="Proteomes" id="UP001623348"/>
    </source>
</evidence>
<feature type="compositionally biased region" description="Basic residues" evidence="3">
    <location>
        <begin position="110"/>
        <end position="121"/>
    </location>
</feature>
<dbReference type="InterPro" id="IPR002156">
    <property type="entry name" value="RNaseH_domain"/>
</dbReference>
<organism evidence="7 8">
    <name type="scientific">Grus japonensis</name>
    <name type="common">Japanese crane</name>
    <name type="synonym">Red-crowned crane</name>
    <dbReference type="NCBI Taxonomy" id="30415"/>
    <lineage>
        <taxon>Eukaryota</taxon>
        <taxon>Metazoa</taxon>
        <taxon>Chordata</taxon>
        <taxon>Craniata</taxon>
        <taxon>Vertebrata</taxon>
        <taxon>Euteleostomi</taxon>
        <taxon>Archelosauria</taxon>
        <taxon>Archosauria</taxon>
        <taxon>Dinosauria</taxon>
        <taxon>Saurischia</taxon>
        <taxon>Theropoda</taxon>
        <taxon>Coelurosauria</taxon>
        <taxon>Aves</taxon>
        <taxon>Neognathae</taxon>
        <taxon>Neoaves</taxon>
        <taxon>Gruiformes</taxon>
        <taxon>Gruidae</taxon>
        <taxon>Grus</taxon>
    </lineage>
</organism>
<dbReference type="InterPro" id="IPR001584">
    <property type="entry name" value="Integrase_cat-core"/>
</dbReference>
<dbReference type="InterPro" id="IPR036397">
    <property type="entry name" value="RNaseH_sf"/>
</dbReference>
<accession>A0ABC9W601</accession>
<dbReference type="InterPro" id="IPR051320">
    <property type="entry name" value="Viral_Replic_Matur_Polypro"/>
</dbReference>
<dbReference type="GO" id="GO:0006259">
    <property type="term" value="P:DNA metabolic process"/>
    <property type="evidence" value="ECO:0007669"/>
    <property type="project" value="UniProtKB-ARBA"/>
</dbReference>
<dbReference type="Proteomes" id="UP001623348">
    <property type="component" value="Unassembled WGS sequence"/>
</dbReference>
<dbReference type="PANTHER" id="PTHR33064:SF29">
    <property type="entry name" value="PEPTIDASE A2 DOMAIN-CONTAINING PROTEIN-RELATED"/>
    <property type="match status" value="1"/>
</dbReference>
<protein>
    <recommendedName>
        <fullName evidence="2">ribonuclease H</fullName>
        <ecNumber evidence="2">3.1.26.4</ecNumber>
    </recommendedName>
</protein>
<dbReference type="Pfam" id="PF00075">
    <property type="entry name" value="RNase_H"/>
    <property type="match status" value="1"/>
</dbReference>
<evidence type="ECO:0000313" key="7">
    <source>
        <dbReference type="EMBL" id="GAB0180219.1"/>
    </source>
</evidence>
<feature type="compositionally biased region" description="Low complexity" evidence="3">
    <location>
        <begin position="61"/>
        <end position="94"/>
    </location>
</feature>
<evidence type="ECO:0000256" key="3">
    <source>
        <dbReference type="SAM" id="MobiDB-lite"/>
    </source>
</evidence>
<dbReference type="EC" id="3.1.26.4" evidence="2"/>
<gene>
    <name evidence="7" type="ORF">GRJ2_000487200</name>
</gene>
<dbReference type="Gene3D" id="3.30.420.10">
    <property type="entry name" value="Ribonuclease H-like superfamily/Ribonuclease H"/>
    <property type="match status" value="2"/>
</dbReference>
<dbReference type="InterPro" id="IPR041577">
    <property type="entry name" value="RT_RNaseH_2"/>
</dbReference>
<evidence type="ECO:0000259" key="6">
    <source>
        <dbReference type="PROSITE" id="PS50994"/>
    </source>
</evidence>
<dbReference type="PROSITE" id="PS50879">
    <property type="entry name" value="RNASE_H_1"/>
    <property type="match status" value="1"/>
</dbReference>
<dbReference type="PROSITE" id="PS50994">
    <property type="entry name" value="INTEGRASE"/>
    <property type="match status" value="1"/>
</dbReference>
<evidence type="ECO:0000259" key="5">
    <source>
        <dbReference type="PROSITE" id="PS50879"/>
    </source>
</evidence>
<evidence type="ECO:0000256" key="2">
    <source>
        <dbReference type="ARBA" id="ARBA00012180"/>
    </source>
</evidence>
<feature type="region of interest" description="Disordered" evidence="3">
    <location>
        <begin position="51"/>
        <end position="143"/>
    </location>
</feature>
<evidence type="ECO:0000259" key="4">
    <source>
        <dbReference type="PROSITE" id="PS50878"/>
    </source>
</evidence>
<evidence type="ECO:0000256" key="1">
    <source>
        <dbReference type="ARBA" id="ARBA00010879"/>
    </source>
</evidence>
<dbReference type="PANTHER" id="PTHR33064">
    <property type="entry name" value="POL PROTEIN"/>
    <property type="match status" value="1"/>
</dbReference>
<dbReference type="Pfam" id="PF00078">
    <property type="entry name" value="RVT_1"/>
    <property type="match status" value="1"/>
</dbReference>
<dbReference type="InterPro" id="IPR043128">
    <property type="entry name" value="Rev_trsase/Diguanyl_cyclase"/>
</dbReference>
<feature type="domain" description="Integrase catalytic" evidence="6">
    <location>
        <begin position="1055"/>
        <end position="1174"/>
    </location>
</feature>
<name>A0ABC9W601_GRUJA</name>
<dbReference type="FunFam" id="3.30.70.270:FF:000020">
    <property type="entry name" value="Transposon Tf2-6 polyprotein-like Protein"/>
    <property type="match status" value="1"/>
</dbReference>
<sequence>MVWSFTPEQLQDPDKMVEYLKGKCCGDSKETQLTALCWALATVYQTLLESRQHHPEGESRPTGPAAAQAPAAGPAAAQAPAAGPAATQTPATGTVAEPKDQPIPVSVAPIHKKKYTRKSVRLVKDDDESGPSREQEESEPEVITRSLSLSELRDMRKDFSRLPGEHIITWLLRCWDNGASSLELEGREAKQLGSLSREGGIDKAIGKKAQALSLWRRLLSSVRERYPFSEDVVCRPGKWTTMERGIQYLRELAVREMVYYDPDNAQLPTDPDEVQCTRPMWRKFVRSAPSSYANSLALTLLEAEVSLTGNEWQKHPIVTGPEAPCILGIDYLRKGYFKDPKGYRWAFGIAALEAEEIEPLSSLPGLSEEPSVVGLLRVEEQQVPIATTTVHRRQYRTNRDSLVPIHELIRQLEGQGVISRTRSPFNSPIWPVRKSNGEWRLTVDYRGLNEVTPPMSAAVPDMLELQYELESKAAKWYATIDIANAFFSIPLAAQCRPQFAFTWRGVQYTWNRLPQGWKHSPTICHGLIQTALEKGEAPEHLQYIDDIIVWGNSAEEVSEKGKKIIQILLQAGFAIKRSKVKGPAQEIQFLGIRWHDGRRQIPMDIINKIAAMSPPTNKKETQAFLGVVGFWRMHIPNYSLIVSPLYHVTRKKNDFKWGPEQRQAFEQIKQEIVHAVALGPVWAGPDVKNVLYTAAGENGPTWSLWQKTPGETRGRPLGFWSRGYRGSEARYTPTEKEILAAYEGVRAASEVIGTEAQLLLAPRLPVLGWMFKERAPSTHHATDATWSKWVALITQRARIGSPSHPGILEVITDWPEGKDFGMLPEEEVTRAEEAPPYNKLAEDEKPYALFTDGSCRIVGKHRRWKAAVWSPTRQVAEAAEGQGESSQFAEVKAIQLALDIAEREKWPTLYLYIDSWMVANALWGWLQQWKRNNWQRRGKPIWAAPLWQGIAARLEKLVVKVRHVDAHVPKSRATEEHQNNQQVDQAAKIEVAQVDLDWQRKGELFIARWAHDTSDHQGRDATYRWARDRGVDLSMDAISQVIHQCETCAAIKQAKRVKPLWYGGRWLKYKYGEAWQIDYITLPQTRQGKRYILTMVEATTGWLETYPVPHATARNTILGLEKQVLWRHGTPDRIESDNGTHFRNNLIDTWAKEHGIEWVYHIPYHAPASGKIEREKIRAAKAQLELKLASTVGDNKKGFLKYINNKRRTRENIGSLLDENGHLTNRDIDKAETFNAFFTSVFSVFNTDDGLWDPRCPKLEDRDCGNNKLPADPEIVRDLLLHLDAYKSMGPDGIHPRVLRELADVIARPLTILFQWSWESGEVPVD</sequence>
<dbReference type="InterPro" id="IPR012337">
    <property type="entry name" value="RNaseH-like_sf"/>
</dbReference>
<dbReference type="PROSITE" id="PS50878">
    <property type="entry name" value="RT_POL"/>
    <property type="match status" value="1"/>
</dbReference>
<proteinExistence type="inferred from homology"/>
<dbReference type="SUPFAM" id="SSF53098">
    <property type="entry name" value="Ribonuclease H-like"/>
    <property type="match status" value="2"/>
</dbReference>
<feature type="domain" description="RNase H type-1" evidence="5">
    <location>
        <begin position="843"/>
        <end position="992"/>
    </location>
</feature>
<dbReference type="Pfam" id="PF00665">
    <property type="entry name" value="rve"/>
    <property type="match status" value="1"/>
</dbReference>
<dbReference type="Gene3D" id="3.30.70.270">
    <property type="match status" value="2"/>
</dbReference>
<dbReference type="GO" id="GO:0004523">
    <property type="term" value="F:RNA-DNA hybrid ribonuclease activity"/>
    <property type="evidence" value="ECO:0007669"/>
    <property type="project" value="UniProtKB-EC"/>
</dbReference>
<feature type="domain" description="Reverse transcriptase" evidence="4">
    <location>
        <begin position="413"/>
        <end position="594"/>
    </location>
</feature>
<dbReference type="InterPro" id="IPR000477">
    <property type="entry name" value="RT_dom"/>
</dbReference>
<dbReference type="InterPro" id="IPR043502">
    <property type="entry name" value="DNA/RNA_pol_sf"/>
</dbReference>
<dbReference type="EMBL" id="BAAFJT010000001">
    <property type="protein sequence ID" value="GAB0180219.1"/>
    <property type="molecule type" value="Genomic_DNA"/>
</dbReference>
<reference evidence="7 8" key="1">
    <citation type="submission" date="2024-06" db="EMBL/GenBank/DDBJ databases">
        <title>The draft genome of Grus japonensis, version 3.</title>
        <authorList>
            <person name="Nabeshima K."/>
            <person name="Suzuki S."/>
            <person name="Onuma M."/>
        </authorList>
    </citation>
    <scope>NUCLEOTIDE SEQUENCE [LARGE SCALE GENOMIC DNA]</scope>
    <source>
        <strain evidence="7 8">451A</strain>
    </source>
</reference>
<comment type="similarity">
    <text evidence="1">Belongs to the beta type-B retroviral polymerase family. HERV class-II K(HML-2) pol subfamily.</text>
</comment>
<comment type="caution">
    <text evidence="7">The sequence shown here is derived from an EMBL/GenBank/DDBJ whole genome shotgun (WGS) entry which is preliminary data.</text>
</comment>
<keyword evidence="8" id="KW-1185">Reference proteome</keyword>
<dbReference type="Gene3D" id="3.10.10.10">
    <property type="entry name" value="HIV Type 1 Reverse Transcriptase, subunit A, domain 1"/>
    <property type="match status" value="1"/>
</dbReference>
<dbReference type="SUPFAM" id="SSF56672">
    <property type="entry name" value="DNA/RNA polymerases"/>
    <property type="match status" value="1"/>
</dbReference>